<dbReference type="Proteomes" id="UP001595699">
    <property type="component" value="Unassembled WGS sequence"/>
</dbReference>
<keyword evidence="10" id="KW-1185">Reference proteome</keyword>
<keyword evidence="5 7" id="KW-1133">Transmembrane helix</keyword>
<evidence type="ECO:0000256" key="4">
    <source>
        <dbReference type="ARBA" id="ARBA00022692"/>
    </source>
</evidence>
<evidence type="ECO:0000256" key="1">
    <source>
        <dbReference type="ARBA" id="ARBA00004651"/>
    </source>
</evidence>
<evidence type="ECO:0000256" key="7">
    <source>
        <dbReference type="SAM" id="Phobius"/>
    </source>
</evidence>
<protein>
    <submittedName>
        <fullName evidence="9">Type VII secretion integral membrane protein EccD</fullName>
    </submittedName>
</protein>
<feature type="transmembrane region" description="Helical" evidence="7">
    <location>
        <begin position="347"/>
        <end position="362"/>
    </location>
</feature>
<dbReference type="PIRSF" id="PIRSF017804">
    <property type="entry name" value="Secretion_EccD1"/>
    <property type="match status" value="1"/>
</dbReference>
<organism evidence="9 10">
    <name type="scientific">Tenggerimyces flavus</name>
    <dbReference type="NCBI Taxonomy" id="1708749"/>
    <lineage>
        <taxon>Bacteria</taxon>
        <taxon>Bacillati</taxon>
        <taxon>Actinomycetota</taxon>
        <taxon>Actinomycetes</taxon>
        <taxon>Propionibacteriales</taxon>
        <taxon>Nocardioidaceae</taxon>
        <taxon>Tenggerimyces</taxon>
    </lineage>
</organism>
<evidence type="ECO:0000313" key="9">
    <source>
        <dbReference type="EMBL" id="MFC3766854.1"/>
    </source>
</evidence>
<comment type="similarity">
    <text evidence="2">Belongs to the EccD/Snm4 family.</text>
</comment>
<feature type="transmembrane region" description="Helical" evidence="7">
    <location>
        <begin position="123"/>
        <end position="141"/>
    </location>
</feature>
<gene>
    <name evidence="9" type="primary">eccD</name>
    <name evidence="9" type="ORF">ACFOUW_38925</name>
</gene>
<dbReference type="Pfam" id="PF19053">
    <property type="entry name" value="EccD"/>
    <property type="match status" value="1"/>
</dbReference>
<feature type="domain" description="EccD-like transmembrane" evidence="8">
    <location>
        <begin position="121"/>
        <end position="460"/>
    </location>
</feature>
<feature type="transmembrane region" description="Helical" evidence="7">
    <location>
        <begin position="440"/>
        <end position="460"/>
    </location>
</feature>
<dbReference type="NCBIfam" id="TIGR03920">
    <property type="entry name" value="T7SS_EccD"/>
    <property type="match status" value="1"/>
</dbReference>
<feature type="transmembrane region" description="Helical" evidence="7">
    <location>
        <begin position="398"/>
        <end position="420"/>
    </location>
</feature>
<feature type="transmembrane region" description="Helical" evidence="7">
    <location>
        <begin position="179"/>
        <end position="199"/>
    </location>
</feature>
<accession>A0ABV7YS42</accession>
<feature type="transmembrane region" description="Helical" evidence="7">
    <location>
        <begin position="236"/>
        <end position="256"/>
    </location>
</feature>
<evidence type="ECO:0000256" key="6">
    <source>
        <dbReference type="ARBA" id="ARBA00023136"/>
    </source>
</evidence>
<evidence type="ECO:0000313" key="10">
    <source>
        <dbReference type="Proteomes" id="UP001595699"/>
    </source>
</evidence>
<keyword evidence="6 7" id="KW-0472">Membrane</keyword>
<feature type="transmembrane region" description="Helical" evidence="7">
    <location>
        <begin position="262"/>
        <end position="283"/>
    </location>
</feature>
<evidence type="ECO:0000256" key="3">
    <source>
        <dbReference type="ARBA" id="ARBA00022475"/>
    </source>
</evidence>
<feature type="transmembrane region" description="Helical" evidence="7">
    <location>
        <begin position="147"/>
        <end position="167"/>
    </location>
</feature>
<name>A0ABV7YS42_9ACTN</name>
<reference evidence="10" key="1">
    <citation type="journal article" date="2019" name="Int. J. Syst. Evol. Microbiol.">
        <title>The Global Catalogue of Microorganisms (GCM) 10K type strain sequencing project: providing services to taxonomists for standard genome sequencing and annotation.</title>
        <authorList>
            <consortium name="The Broad Institute Genomics Platform"/>
            <consortium name="The Broad Institute Genome Sequencing Center for Infectious Disease"/>
            <person name="Wu L."/>
            <person name="Ma J."/>
        </authorList>
    </citation>
    <scope>NUCLEOTIDE SEQUENCE [LARGE SCALE GENOMIC DNA]</scope>
    <source>
        <strain evidence="10">CGMCC 4.7241</strain>
    </source>
</reference>
<dbReference type="InterPro" id="IPR024962">
    <property type="entry name" value="YukD-like"/>
</dbReference>
<dbReference type="RefSeq" id="WP_205116043.1">
    <property type="nucleotide sequence ID" value="NZ_JAFBCM010000001.1"/>
</dbReference>
<dbReference type="Gene3D" id="3.10.20.90">
    <property type="entry name" value="Phosphatidylinositol 3-kinase Catalytic Subunit, Chain A, domain 1"/>
    <property type="match status" value="1"/>
</dbReference>
<feature type="transmembrane region" description="Helical" evidence="7">
    <location>
        <begin position="211"/>
        <end position="229"/>
    </location>
</feature>
<proteinExistence type="inferred from homology"/>
<evidence type="ECO:0000256" key="5">
    <source>
        <dbReference type="ARBA" id="ARBA00022989"/>
    </source>
</evidence>
<dbReference type="InterPro" id="IPR006707">
    <property type="entry name" value="T7SS_EccD"/>
</dbReference>
<comment type="subcellular location">
    <subcellularLocation>
        <location evidence="1">Cell membrane</location>
        <topology evidence="1">Multi-pass membrane protein</topology>
    </subcellularLocation>
</comment>
<feature type="transmembrane region" description="Helical" evidence="7">
    <location>
        <begin position="322"/>
        <end position="341"/>
    </location>
</feature>
<dbReference type="Pfam" id="PF08817">
    <property type="entry name" value="YukD"/>
    <property type="match status" value="1"/>
</dbReference>
<feature type="transmembrane region" description="Helical" evidence="7">
    <location>
        <begin position="374"/>
        <end position="392"/>
    </location>
</feature>
<evidence type="ECO:0000256" key="2">
    <source>
        <dbReference type="ARBA" id="ARBA00006162"/>
    </source>
</evidence>
<keyword evidence="3" id="KW-1003">Cell membrane</keyword>
<dbReference type="InterPro" id="IPR044049">
    <property type="entry name" value="EccD_transm"/>
</dbReference>
<keyword evidence="4 7" id="KW-0812">Transmembrane</keyword>
<evidence type="ECO:0000259" key="8">
    <source>
        <dbReference type="Pfam" id="PF19053"/>
    </source>
</evidence>
<sequence>MVDATSGVELCRVTVVAPRTRMDLALPAEAPLADLLPTLLRHAGENPDDPAFLRTGWVLQRLGETAFDPSQRLSVLGVRDGDVLYLRHRESALPEFSFDDVADAISTATRSHRPAWQPSDTRRVGLVASGLFFVVGALVALGSGPSWTVPTVVMLVAGVGLVLGGVAMSRAFSQAGVGAYLGACGVAYGALGGLLALGGDKPLLAFGPPHLLMGCALALVLATLAAFGIVAGWDGFFGAGAAATIGAIACVIRLAFNTDAAAAAAIAVAITLAIAPFVPTFAARLARLPIPQLPAGADDLRRQTDVLPGPTVLQQAITADRLVAALMAATTGVAVIGSIFLIRDDSWFGPALTGVVALGLLLRARHYLGRTQRLWLIWGGVACAFLLVFRLVTDQHNATVLLIVGLPCLVVAAALGAWAVTMPGRRVSPYWARATDLFEVVVLLAVVPLTLGVVGVYQMILEWLG</sequence>
<dbReference type="EMBL" id="JBHRZH010000062">
    <property type="protein sequence ID" value="MFC3766854.1"/>
    <property type="molecule type" value="Genomic_DNA"/>
</dbReference>
<comment type="caution">
    <text evidence="9">The sequence shown here is derived from an EMBL/GenBank/DDBJ whole genome shotgun (WGS) entry which is preliminary data.</text>
</comment>